<sequence length="134" mass="14838">MASTLNTTPSSAARNVVDEDVQTAHLALRPCSPHELSIDSRPTLPMSCHTGPRSPEDPHLPTRPRLCAAILRCSRRGGRRRELPPRTPSMSSFTCRAQQSPARENRGPSSPPYTQRGPRIQAIVRDFPLTYTDI</sequence>
<protein>
    <submittedName>
        <fullName evidence="2">Uncharacterized protein</fullName>
    </submittedName>
</protein>
<keyword evidence="3" id="KW-1185">Reference proteome</keyword>
<name>A0A371CID1_9APHY</name>
<feature type="region of interest" description="Disordered" evidence="1">
    <location>
        <begin position="33"/>
        <end position="62"/>
    </location>
</feature>
<accession>A0A371CID1</accession>
<evidence type="ECO:0000313" key="3">
    <source>
        <dbReference type="Proteomes" id="UP000256964"/>
    </source>
</evidence>
<dbReference type="EMBL" id="KZ857594">
    <property type="protein sequence ID" value="RDX40048.1"/>
    <property type="molecule type" value="Genomic_DNA"/>
</dbReference>
<feature type="compositionally biased region" description="Polar residues" evidence="1">
    <location>
        <begin position="88"/>
        <end position="102"/>
    </location>
</feature>
<evidence type="ECO:0000313" key="2">
    <source>
        <dbReference type="EMBL" id="RDX40048.1"/>
    </source>
</evidence>
<dbReference type="AlphaFoldDB" id="A0A371CID1"/>
<reference evidence="2 3" key="1">
    <citation type="journal article" date="2018" name="Biotechnol. Biofuels">
        <title>Integrative visual omics of the white-rot fungus Polyporus brumalis exposes the biotechnological potential of its oxidative enzymes for delignifying raw plant biomass.</title>
        <authorList>
            <person name="Miyauchi S."/>
            <person name="Rancon A."/>
            <person name="Drula E."/>
            <person name="Hage H."/>
            <person name="Chaduli D."/>
            <person name="Favel A."/>
            <person name="Grisel S."/>
            <person name="Henrissat B."/>
            <person name="Herpoel-Gimbert I."/>
            <person name="Ruiz-Duenas F.J."/>
            <person name="Chevret D."/>
            <person name="Hainaut M."/>
            <person name="Lin J."/>
            <person name="Wang M."/>
            <person name="Pangilinan J."/>
            <person name="Lipzen A."/>
            <person name="Lesage-Meessen L."/>
            <person name="Navarro D."/>
            <person name="Riley R."/>
            <person name="Grigoriev I.V."/>
            <person name="Zhou S."/>
            <person name="Raouche S."/>
            <person name="Rosso M.N."/>
        </authorList>
    </citation>
    <scope>NUCLEOTIDE SEQUENCE [LARGE SCALE GENOMIC DNA]</scope>
    <source>
        <strain evidence="2 3">BRFM 1820</strain>
    </source>
</reference>
<proteinExistence type="predicted"/>
<dbReference type="Proteomes" id="UP000256964">
    <property type="component" value="Unassembled WGS sequence"/>
</dbReference>
<gene>
    <name evidence="2" type="ORF">OH76DRAFT_1490614</name>
</gene>
<organism evidence="2 3">
    <name type="scientific">Lentinus brumalis</name>
    <dbReference type="NCBI Taxonomy" id="2498619"/>
    <lineage>
        <taxon>Eukaryota</taxon>
        <taxon>Fungi</taxon>
        <taxon>Dikarya</taxon>
        <taxon>Basidiomycota</taxon>
        <taxon>Agaricomycotina</taxon>
        <taxon>Agaricomycetes</taxon>
        <taxon>Polyporales</taxon>
        <taxon>Polyporaceae</taxon>
        <taxon>Lentinus</taxon>
    </lineage>
</organism>
<evidence type="ECO:0000256" key="1">
    <source>
        <dbReference type="SAM" id="MobiDB-lite"/>
    </source>
</evidence>
<feature type="region of interest" description="Disordered" evidence="1">
    <location>
        <begin position="77"/>
        <end position="119"/>
    </location>
</feature>